<dbReference type="SMART" id="SM00873">
    <property type="entry name" value="B3_4"/>
    <property type="match status" value="1"/>
</dbReference>
<dbReference type="Proteomes" id="UP000189911">
    <property type="component" value="Chromosome D"/>
</dbReference>
<name>A0A1G4JK42_9SACH</name>
<dbReference type="Gene3D" id="3.50.40.10">
    <property type="entry name" value="Phenylalanyl-trna Synthetase, Chain B, domain 3"/>
    <property type="match status" value="1"/>
</dbReference>
<dbReference type="InterPro" id="IPR009061">
    <property type="entry name" value="DNA-bd_dom_put_sf"/>
</dbReference>
<dbReference type="EMBL" id="LT598448">
    <property type="protein sequence ID" value="SCU90919.1"/>
    <property type="molecule type" value="Genomic_DNA"/>
</dbReference>
<gene>
    <name evidence="18" type="ORF">LANO_0D10264G</name>
</gene>
<evidence type="ECO:0000313" key="18">
    <source>
        <dbReference type="EMBL" id="SCU90919.1"/>
    </source>
</evidence>
<evidence type="ECO:0000256" key="14">
    <source>
        <dbReference type="ARBA" id="ARBA00023146"/>
    </source>
</evidence>
<dbReference type="InterPro" id="IPR005146">
    <property type="entry name" value="B3/B4_tRNA-bd"/>
</dbReference>
<keyword evidence="12" id="KW-0460">Magnesium</keyword>
<keyword evidence="19" id="KW-1185">Reference proteome</keyword>
<comment type="subunit">
    <text evidence="4">Tetramer of two alpha and two beta subunits.</text>
</comment>
<dbReference type="GO" id="GO:0005524">
    <property type="term" value="F:ATP binding"/>
    <property type="evidence" value="ECO:0007669"/>
    <property type="project" value="UniProtKB-KW"/>
</dbReference>
<evidence type="ECO:0000256" key="6">
    <source>
        <dbReference type="ARBA" id="ARBA00017032"/>
    </source>
</evidence>
<keyword evidence="11" id="KW-0067">ATP-binding</keyword>
<evidence type="ECO:0000256" key="2">
    <source>
        <dbReference type="ARBA" id="ARBA00004496"/>
    </source>
</evidence>
<keyword evidence="10" id="KW-0547">Nucleotide-binding</keyword>
<dbReference type="InterPro" id="IPR020825">
    <property type="entry name" value="Phe-tRNA_synthase-like_B3/B4"/>
</dbReference>
<evidence type="ECO:0000256" key="10">
    <source>
        <dbReference type="ARBA" id="ARBA00022741"/>
    </source>
</evidence>
<dbReference type="Pfam" id="PF03484">
    <property type="entry name" value="B5"/>
    <property type="match status" value="1"/>
</dbReference>
<keyword evidence="14" id="KW-0030">Aminoacyl-tRNA synthetase</keyword>
<dbReference type="SMART" id="SM00874">
    <property type="entry name" value="B5"/>
    <property type="match status" value="1"/>
</dbReference>
<evidence type="ECO:0000256" key="4">
    <source>
        <dbReference type="ARBA" id="ARBA00011209"/>
    </source>
</evidence>
<evidence type="ECO:0000256" key="3">
    <source>
        <dbReference type="ARBA" id="ARBA00007438"/>
    </source>
</evidence>
<dbReference type="Pfam" id="PF03483">
    <property type="entry name" value="B3_4"/>
    <property type="match status" value="1"/>
</dbReference>
<dbReference type="Gene3D" id="3.30.56.10">
    <property type="match status" value="2"/>
</dbReference>
<dbReference type="Gene3D" id="3.30.930.10">
    <property type="entry name" value="Bira Bifunctional Protein, Domain 2"/>
    <property type="match status" value="1"/>
</dbReference>
<evidence type="ECO:0000313" key="19">
    <source>
        <dbReference type="Proteomes" id="UP000189911"/>
    </source>
</evidence>
<protein>
    <recommendedName>
        <fullName evidence="6">Phenylalanine--tRNA ligase beta subunit</fullName>
        <ecNumber evidence="5">6.1.1.20</ecNumber>
    </recommendedName>
    <alternativeName>
        <fullName evidence="15">Phenylalanyl-tRNA synthetase beta subunit</fullName>
    </alternativeName>
</protein>
<dbReference type="GO" id="GO:0004826">
    <property type="term" value="F:phenylalanine-tRNA ligase activity"/>
    <property type="evidence" value="ECO:0007669"/>
    <property type="project" value="UniProtKB-EC"/>
</dbReference>
<proteinExistence type="inferred from homology"/>
<dbReference type="GO" id="GO:0006432">
    <property type="term" value="P:phenylalanyl-tRNA aminoacylation"/>
    <property type="evidence" value="ECO:0007669"/>
    <property type="project" value="InterPro"/>
</dbReference>
<dbReference type="GO" id="GO:0000287">
    <property type="term" value="F:magnesium ion binding"/>
    <property type="evidence" value="ECO:0007669"/>
    <property type="project" value="InterPro"/>
</dbReference>
<dbReference type="AlphaFoldDB" id="A0A1G4JK42"/>
<dbReference type="SUPFAM" id="SSF55681">
    <property type="entry name" value="Class II aaRS and biotin synthetases"/>
    <property type="match status" value="1"/>
</dbReference>
<comment type="catalytic activity">
    <reaction evidence="16">
        <text>tRNA(Phe) + L-phenylalanine + ATP = L-phenylalanyl-tRNA(Phe) + AMP + diphosphate + H(+)</text>
        <dbReference type="Rhea" id="RHEA:19413"/>
        <dbReference type="Rhea" id="RHEA-COMP:9668"/>
        <dbReference type="Rhea" id="RHEA-COMP:9699"/>
        <dbReference type="ChEBI" id="CHEBI:15378"/>
        <dbReference type="ChEBI" id="CHEBI:30616"/>
        <dbReference type="ChEBI" id="CHEBI:33019"/>
        <dbReference type="ChEBI" id="CHEBI:58095"/>
        <dbReference type="ChEBI" id="CHEBI:78442"/>
        <dbReference type="ChEBI" id="CHEBI:78531"/>
        <dbReference type="ChEBI" id="CHEBI:456215"/>
        <dbReference type="EC" id="6.1.1.20"/>
    </reaction>
</comment>
<evidence type="ECO:0000256" key="15">
    <source>
        <dbReference type="ARBA" id="ARBA00033189"/>
    </source>
</evidence>
<dbReference type="EC" id="6.1.1.20" evidence="5"/>
<dbReference type="SUPFAM" id="SSF46955">
    <property type="entry name" value="Putative DNA-binding domain"/>
    <property type="match status" value="2"/>
</dbReference>
<accession>A0A1G4JK42</accession>
<dbReference type="FunFam" id="3.30.56.10:FF:000006">
    <property type="entry name" value="Phenylalanyl-tRNA synthetase subunit beta"/>
    <property type="match status" value="1"/>
</dbReference>
<dbReference type="OrthoDB" id="1698572at2759"/>
<sequence length="594" mass="67041">MPTISVPKQHFYELLGKQYSNDEFDELCFEFGVELDEDTTEEALKLNVEPELKIEVGANRYDLLCTEGIAQSLNEFLGKKETPEYKLSKPSTKLYIEPSTEQIRPYAAGAILRGITFTEKSYQSFIDLQDKLHSNLCRNRSLVAMGTHDADTIKGPFYYKAVAPKDFKFVPLNQTKEYNGAELVELYKQPDQKNNLGRFVHIIENSPVYPVVFDSEGTVCSLPPLINSEHSKISINTKNVFIECTATDKTKVEIVINQIVAMFSRYCAEPFTVEPLEIVSPHNDQSRMTPNFTPKTMEVSTPYINSCLGLELSPQEICANLKKMSLSAAPSEKKDYLKVEIPITRPDILHPCDIMEDAAIGYGYNKLPKGEKLSNANFVASALPINKVSDIFRSASAQASWLEVLPLTLCSHDENYKFLRVEDDGTQSVKLANPKTSEYQVVRTTLLPGILKTVRENRKHTLPIKVFEAGDVVFKNDKLERKAYNERHWGAVYVGKNSGFEIIQGLLGKIMQTFRTQWVADFGKASTTRGYWIEQDESLQTYFPGRGAKVMFRSKEGEDAKKIGSLGVLHPEVMKNFDLPYAASYVELNAEVFL</sequence>
<comment type="cofactor">
    <cofactor evidence="1">
        <name>Mg(2+)</name>
        <dbReference type="ChEBI" id="CHEBI:18420"/>
    </cofactor>
</comment>
<evidence type="ECO:0000256" key="13">
    <source>
        <dbReference type="ARBA" id="ARBA00022917"/>
    </source>
</evidence>
<keyword evidence="7" id="KW-0963">Cytoplasm</keyword>
<evidence type="ECO:0000256" key="1">
    <source>
        <dbReference type="ARBA" id="ARBA00001946"/>
    </source>
</evidence>
<dbReference type="PROSITE" id="PS51483">
    <property type="entry name" value="B5"/>
    <property type="match status" value="1"/>
</dbReference>
<organism evidence="18 19">
    <name type="scientific">Lachancea nothofagi CBS 11611</name>
    <dbReference type="NCBI Taxonomy" id="1266666"/>
    <lineage>
        <taxon>Eukaryota</taxon>
        <taxon>Fungi</taxon>
        <taxon>Dikarya</taxon>
        <taxon>Ascomycota</taxon>
        <taxon>Saccharomycotina</taxon>
        <taxon>Saccharomycetes</taxon>
        <taxon>Saccharomycetales</taxon>
        <taxon>Saccharomycetaceae</taxon>
        <taxon>Lachancea</taxon>
    </lineage>
</organism>
<keyword evidence="8" id="KW-0436">Ligase</keyword>
<evidence type="ECO:0000256" key="8">
    <source>
        <dbReference type="ARBA" id="ARBA00022598"/>
    </source>
</evidence>
<dbReference type="NCBIfam" id="TIGR00471">
    <property type="entry name" value="pheT_arch"/>
    <property type="match status" value="1"/>
</dbReference>
<dbReference type="FunFam" id="3.30.56.10:FF:000004">
    <property type="entry name" value="Phenylalanyl-tRNA synthetase, beta subunit"/>
    <property type="match status" value="1"/>
</dbReference>
<evidence type="ECO:0000256" key="9">
    <source>
        <dbReference type="ARBA" id="ARBA00022723"/>
    </source>
</evidence>
<comment type="subcellular location">
    <subcellularLocation>
        <location evidence="2">Cytoplasm</location>
    </subcellularLocation>
</comment>
<evidence type="ECO:0000256" key="12">
    <source>
        <dbReference type="ARBA" id="ARBA00022842"/>
    </source>
</evidence>
<dbReference type="CDD" id="cd00769">
    <property type="entry name" value="PheRS_beta_core"/>
    <property type="match status" value="1"/>
</dbReference>
<evidence type="ECO:0000256" key="5">
    <source>
        <dbReference type="ARBA" id="ARBA00012814"/>
    </source>
</evidence>
<dbReference type="GO" id="GO:0009328">
    <property type="term" value="C:phenylalanine-tRNA ligase complex"/>
    <property type="evidence" value="ECO:0007669"/>
    <property type="project" value="TreeGrafter"/>
</dbReference>
<evidence type="ECO:0000259" key="17">
    <source>
        <dbReference type="PROSITE" id="PS51483"/>
    </source>
</evidence>
<dbReference type="FunFam" id="3.50.40.10:FF:000002">
    <property type="entry name" value="phenylalanine--tRNA ligase beta subunit"/>
    <property type="match status" value="1"/>
</dbReference>
<dbReference type="GO" id="GO:0003723">
    <property type="term" value="F:RNA binding"/>
    <property type="evidence" value="ECO:0007669"/>
    <property type="project" value="InterPro"/>
</dbReference>
<dbReference type="Pfam" id="PF18262">
    <property type="entry name" value="PhetRS_B1"/>
    <property type="match status" value="1"/>
</dbReference>
<dbReference type="PANTHER" id="PTHR10947:SF0">
    <property type="entry name" value="PHENYLALANINE--TRNA LIGASE BETA SUBUNIT"/>
    <property type="match status" value="1"/>
</dbReference>
<dbReference type="InterPro" id="IPR005147">
    <property type="entry name" value="tRNA_synthase_B5-dom"/>
</dbReference>
<dbReference type="InterPro" id="IPR041616">
    <property type="entry name" value="PheRS_beta_core"/>
</dbReference>
<reference evidence="19" key="1">
    <citation type="submission" date="2016-03" db="EMBL/GenBank/DDBJ databases">
        <authorList>
            <person name="Devillers Hugo."/>
        </authorList>
    </citation>
    <scope>NUCLEOTIDE SEQUENCE [LARGE SCALE GENOMIC DNA]</scope>
</reference>
<dbReference type="InterPro" id="IPR004531">
    <property type="entry name" value="Phe-tRNA-synth_IIc_bsu_arc_euk"/>
</dbReference>
<comment type="similarity">
    <text evidence="3">Belongs to the phenylalanyl-tRNA synthetase beta subunit family. Type 2 subfamily.</text>
</comment>
<keyword evidence="9" id="KW-0479">Metal-binding</keyword>
<dbReference type="PANTHER" id="PTHR10947">
    <property type="entry name" value="PHENYLALANYL-TRNA SYNTHETASE BETA CHAIN AND LEUCINE-RICH REPEAT-CONTAINING PROTEIN 47"/>
    <property type="match status" value="1"/>
</dbReference>
<evidence type="ECO:0000256" key="11">
    <source>
        <dbReference type="ARBA" id="ARBA00022840"/>
    </source>
</evidence>
<evidence type="ECO:0000256" key="16">
    <source>
        <dbReference type="ARBA" id="ARBA00049255"/>
    </source>
</evidence>
<dbReference type="Pfam" id="PF17759">
    <property type="entry name" value="tRNA_synthFbeta"/>
    <property type="match status" value="1"/>
</dbReference>
<dbReference type="SUPFAM" id="SSF56037">
    <property type="entry name" value="PheT/TilS domain"/>
    <property type="match status" value="1"/>
</dbReference>
<evidence type="ECO:0000256" key="7">
    <source>
        <dbReference type="ARBA" id="ARBA00022490"/>
    </source>
</evidence>
<dbReference type="InterPro" id="IPR045060">
    <property type="entry name" value="Phe-tRNA-ligase_IIc_bsu"/>
</dbReference>
<feature type="domain" description="B5" evidence="17">
    <location>
        <begin position="292"/>
        <end position="369"/>
    </location>
</feature>
<dbReference type="FunFam" id="3.30.930.10:FF:000052">
    <property type="entry name" value="Phenylalanyl-tRNA synthetase, beta subunit"/>
    <property type="match status" value="1"/>
</dbReference>
<keyword evidence="13" id="KW-0648">Protein biosynthesis</keyword>
<dbReference type="InterPro" id="IPR040659">
    <property type="entry name" value="PhetRS_B1"/>
</dbReference>
<dbReference type="InterPro" id="IPR045864">
    <property type="entry name" value="aa-tRNA-synth_II/BPL/LPL"/>
</dbReference>